<dbReference type="InterPro" id="IPR016300">
    <property type="entry name" value="ATPase_ArsA/GET3"/>
</dbReference>
<dbReference type="InterPro" id="IPR027541">
    <property type="entry name" value="Ars_ATPase"/>
</dbReference>
<dbReference type="CDD" id="cd02035">
    <property type="entry name" value="ArsA"/>
    <property type="match status" value="2"/>
</dbReference>
<dbReference type="GO" id="GO:0016887">
    <property type="term" value="F:ATP hydrolysis activity"/>
    <property type="evidence" value="ECO:0007669"/>
    <property type="project" value="InterPro"/>
</dbReference>
<keyword evidence="4" id="KW-1185">Reference proteome</keyword>
<dbReference type="OrthoDB" id="9780677at2"/>
<evidence type="ECO:0000313" key="4">
    <source>
        <dbReference type="Proteomes" id="UP000198778"/>
    </source>
</evidence>
<dbReference type="NCBIfam" id="TIGR04291">
    <property type="entry name" value="arsen_driv_ArsA"/>
    <property type="match status" value="1"/>
</dbReference>
<dbReference type="EMBL" id="FNIL01000011">
    <property type="protein sequence ID" value="SDO34192.1"/>
    <property type="molecule type" value="Genomic_DNA"/>
</dbReference>
<keyword evidence="3" id="KW-0067">ATP-binding</keyword>
<evidence type="ECO:0000313" key="3">
    <source>
        <dbReference type="EMBL" id="SDO34192.1"/>
    </source>
</evidence>
<comment type="similarity">
    <text evidence="1">Belongs to the arsA ATPase family.</text>
</comment>
<dbReference type="AlphaFoldDB" id="A0A1H0IS92"/>
<protein>
    <submittedName>
        <fullName evidence="3">Arsenite efflux ATP-binding protein ArsA (TC 3.A.4.1.1)</fullName>
    </submittedName>
</protein>
<dbReference type="GO" id="GO:0015446">
    <property type="term" value="F:ATPase-coupled arsenite transmembrane transporter activity"/>
    <property type="evidence" value="ECO:0007669"/>
    <property type="project" value="InterPro"/>
</dbReference>
<organism evidence="3 4">
    <name type="scientific">Alkalicoccus daliensis</name>
    <dbReference type="NCBI Taxonomy" id="745820"/>
    <lineage>
        <taxon>Bacteria</taxon>
        <taxon>Bacillati</taxon>
        <taxon>Bacillota</taxon>
        <taxon>Bacilli</taxon>
        <taxon>Bacillales</taxon>
        <taxon>Bacillaceae</taxon>
        <taxon>Alkalicoccus</taxon>
    </lineage>
</organism>
<dbReference type="PANTHER" id="PTHR10803">
    <property type="entry name" value="ARSENICAL PUMP-DRIVING ATPASE ARSENITE-TRANSLOCATING ATPASE"/>
    <property type="match status" value="1"/>
</dbReference>
<name>A0A1H0IS92_9BACI</name>
<dbReference type="PIRSF" id="PIRSF001327">
    <property type="entry name" value="Arsenical_pump-driving_ATPase"/>
    <property type="match status" value="1"/>
</dbReference>
<dbReference type="PANTHER" id="PTHR10803:SF3">
    <property type="entry name" value="ATPASE GET3"/>
    <property type="match status" value="1"/>
</dbReference>
<dbReference type="InterPro" id="IPR025723">
    <property type="entry name" value="ArsA/GET3_ATPase-like"/>
</dbReference>
<dbReference type="GO" id="GO:0005524">
    <property type="term" value="F:ATP binding"/>
    <property type="evidence" value="ECO:0007669"/>
    <property type="project" value="UniProtKB-KW"/>
</dbReference>
<reference evidence="4" key="1">
    <citation type="submission" date="2016-10" db="EMBL/GenBank/DDBJ databases">
        <authorList>
            <person name="Varghese N."/>
            <person name="Submissions S."/>
        </authorList>
    </citation>
    <scope>NUCLEOTIDE SEQUENCE [LARGE SCALE GENOMIC DNA]</scope>
    <source>
        <strain evidence="4">CGMCC 1.10369</strain>
    </source>
</reference>
<dbReference type="InterPro" id="IPR027417">
    <property type="entry name" value="P-loop_NTPase"/>
</dbReference>
<dbReference type="Proteomes" id="UP000198778">
    <property type="component" value="Unassembled WGS sequence"/>
</dbReference>
<dbReference type="SUPFAM" id="SSF52540">
    <property type="entry name" value="P-loop containing nucleoside triphosphate hydrolases"/>
    <property type="match status" value="2"/>
</dbReference>
<keyword evidence="3" id="KW-0547">Nucleotide-binding</keyword>
<evidence type="ECO:0000259" key="2">
    <source>
        <dbReference type="Pfam" id="PF02374"/>
    </source>
</evidence>
<dbReference type="NCBIfam" id="TIGR00345">
    <property type="entry name" value="GET3_arsA_TRC40"/>
    <property type="match status" value="1"/>
</dbReference>
<accession>A0A1H0IS92</accession>
<proteinExistence type="inferred from homology"/>
<dbReference type="STRING" id="745820.SAMN04488053_11180"/>
<dbReference type="RefSeq" id="WP_090843689.1">
    <property type="nucleotide sequence ID" value="NZ_FNIL01000011.1"/>
</dbReference>
<sequence length="586" mass="64227">MNSFTLAEVYTKYLFFTGKGGVGKTSTAASIAVNLAETGRKVLIVSTDPASNLQDVFETTLSNDVGPVPSVPNLFAANLDPEEAARKYKERVIGPYRSMLPQSAVDTMEEQMSGACTVEVAAFDEFTQLLTDEEKTREFDHVIFDTAPTGHTLRLLQLPQAWSTFLDENVHGASCLGPVSGLTSKREQYKKAVAALADVQQTQLFLVARPDISSIREAVRAGNELASLEITNQHFIINGVFQRQSEDQAAKVFEAKQQKAFAQLPAETKLSSIPLMPFNLTGIEALRRFLENNHHEELQQTVYPGLEKELPGLDTVVEDLLQRQSGVFMTMGKGGVGKTTMAASVAASLARHGKKVHLTTTDPAAHVADALGDHLPETLTVSRIDPKKEVEAYKQYVLEKAGESLEAEELAFMEEDLDSPCTEEIAVFQAFAKVVEEAEGSYVVIDTAPTGHTLLLLDAAQSYHKEVQRATGEITSAVEKLLPRLRDPGHTLIALVTLPEATPVYEASRLQDDLRRAEIAPAWWLINQSFAASGTKDPLLLKRAEAENRWIHKVSQGEDKLAAKTALIPWEYEESKASQGLALVEK</sequence>
<feature type="domain" description="ArsA/GET3 Anion-transporting ATPase-like" evidence="2">
    <location>
        <begin position="327"/>
        <end position="471"/>
    </location>
</feature>
<dbReference type="Gene3D" id="3.40.50.300">
    <property type="entry name" value="P-loop containing nucleotide triphosphate hydrolases"/>
    <property type="match status" value="2"/>
</dbReference>
<evidence type="ECO:0000256" key="1">
    <source>
        <dbReference type="ARBA" id="ARBA00011040"/>
    </source>
</evidence>
<gene>
    <name evidence="3" type="ORF">SAMN04488053_11180</name>
</gene>
<dbReference type="Pfam" id="PF02374">
    <property type="entry name" value="ArsA_ATPase"/>
    <property type="match status" value="2"/>
</dbReference>
<feature type="domain" description="ArsA/GET3 Anion-transporting ATPase-like" evidence="2">
    <location>
        <begin position="11"/>
        <end position="290"/>
    </location>
</feature>